<evidence type="ECO:0000256" key="5">
    <source>
        <dbReference type="ARBA" id="ARBA00022777"/>
    </source>
</evidence>
<reference evidence="10" key="1">
    <citation type="journal article" date="2019" name="Int. J. Syst. Evol. Microbiol.">
        <title>The Global Catalogue of Microorganisms (GCM) 10K type strain sequencing project: providing services to taxonomists for standard genome sequencing and annotation.</title>
        <authorList>
            <consortium name="The Broad Institute Genomics Platform"/>
            <consortium name="The Broad Institute Genome Sequencing Center for Infectious Disease"/>
            <person name="Wu L."/>
            <person name="Ma J."/>
        </authorList>
    </citation>
    <scope>NUCLEOTIDE SEQUENCE [LARGE SCALE GENOMIC DNA]</scope>
    <source>
        <strain evidence="10">KCTC 42456</strain>
    </source>
</reference>
<keyword evidence="6" id="KW-0902">Two-component regulatory system</keyword>
<dbReference type="SUPFAM" id="SSF55781">
    <property type="entry name" value="GAF domain-like"/>
    <property type="match status" value="1"/>
</dbReference>
<feature type="domain" description="Histidine kinase" evidence="8">
    <location>
        <begin position="198"/>
        <end position="414"/>
    </location>
</feature>
<dbReference type="Pfam" id="PF00512">
    <property type="entry name" value="HisKA"/>
    <property type="match status" value="1"/>
</dbReference>
<dbReference type="PANTHER" id="PTHR43711">
    <property type="entry name" value="TWO-COMPONENT HISTIDINE KINASE"/>
    <property type="match status" value="1"/>
</dbReference>
<protein>
    <recommendedName>
        <fullName evidence="2">histidine kinase</fullName>
        <ecNumber evidence="2">2.7.13.3</ecNumber>
    </recommendedName>
</protein>
<dbReference type="InterPro" id="IPR050736">
    <property type="entry name" value="Sensor_HK_Regulatory"/>
</dbReference>
<dbReference type="SUPFAM" id="SSF47384">
    <property type="entry name" value="Homodimeric domain of signal transducing histidine kinase"/>
    <property type="match status" value="1"/>
</dbReference>
<dbReference type="PRINTS" id="PR00344">
    <property type="entry name" value="BCTRLSENSOR"/>
</dbReference>
<dbReference type="Gene3D" id="3.30.450.40">
    <property type="match status" value="1"/>
</dbReference>
<dbReference type="InterPro" id="IPR036890">
    <property type="entry name" value="HATPase_C_sf"/>
</dbReference>
<evidence type="ECO:0000256" key="7">
    <source>
        <dbReference type="SAM" id="Coils"/>
    </source>
</evidence>
<dbReference type="Proteomes" id="UP001597546">
    <property type="component" value="Unassembled WGS sequence"/>
</dbReference>
<dbReference type="InterPro" id="IPR029016">
    <property type="entry name" value="GAF-like_dom_sf"/>
</dbReference>
<evidence type="ECO:0000259" key="8">
    <source>
        <dbReference type="PROSITE" id="PS50109"/>
    </source>
</evidence>
<name>A0ABW5TW95_9SPHI</name>
<dbReference type="Gene3D" id="1.10.287.130">
    <property type="match status" value="1"/>
</dbReference>
<keyword evidence="9" id="KW-0067">ATP-binding</keyword>
<evidence type="ECO:0000256" key="6">
    <source>
        <dbReference type="ARBA" id="ARBA00023012"/>
    </source>
</evidence>
<comment type="catalytic activity">
    <reaction evidence="1">
        <text>ATP + protein L-histidine = ADP + protein N-phospho-L-histidine.</text>
        <dbReference type="EC" id="2.7.13.3"/>
    </reaction>
</comment>
<dbReference type="Gene3D" id="3.30.565.10">
    <property type="entry name" value="Histidine kinase-like ATPase, C-terminal domain"/>
    <property type="match status" value="1"/>
</dbReference>
<dbReference type="SMART" id="SM00388">
    <property type="entry name" value="HisKA"/>
    <property type="match status" value="1"/>
</dbReference>
<dbReference type="CDD" id="cd00082">
    <property type="entry name" value="HisKA"/>
    <property type="match status" value="1"/>
</dbReference>
<dbReference type="InterPro" id="IPR005467">
    <property type="entry name" value="His_kinase_dom"/>
</dbReference>
<dbReference type="GO" id="GO:0005524">
    <property type="term" value="F:ATP binding"/>
    <property type="evidence" value="ECO:0007669"/>
    <property type="project" value="UniProtKB-KW"/>
</dbReference>
<keyword evidence="10" id="KW-1185">Reference proteome</keyword>
<comment type="caution">
    <text evidence="9">The sequence shown here is derived from an EMBL/GenBank/DDBJ whole genome shotgun (WGS) entry which is preliminary data.</text>
</comment>
<dbReference type="RefSeq" id="WP_379046976.1">
    <property type="nucleotide sequence ID" value="NZ_JBHSKW010000063.1"/>
</dbReference>
<dbReference type="EMBL" id="JBHULV010000047">
    <property type="protein sequence ID" value="MFD2732785.1"/>
    <property type="molecule type" value="Genomic_DNA"/>
</dbReference>
<dbReference type="Pfam" id="PF13185">
    <property type="entry name" value="GAF_2"/>
    <property type="match status" value="1"/>
</dbReference>
<keyword evidence="4" id="KW-0808">Transferase</keyword>
<dbReference type="Pfam" id="PF02518">
    <property type="entry name" value="HATPase_c"/>
    <property type="match status" value="1"/>
</dbReference>
<evidence type="ECO:0000256" key="3">
    <source>
        <dbReference type="ARBA" id="ARBA00022553"/>
    </source>
</evidence>
<dbReference type="CDD" id="cd00075">
    <property type="entry name" value="HATPase"/>
    <property type="match status" value="1"/>
</dbReference>
<dbReference type="SUPFAM" id="SSF55874">
    <property type="entry name" value="ATPase domain of HSP90 chaperone/DNA topoisomerase II/histidine kinase"/>
    <property type="match status" value="1"/>
</dbReference>
<keyword evidence="7" id="KW-0175">Coiled coil</keyword>
<evidence type="ECO:0000256" key="1">
    <source>
        <dbReference type="ARBA" id="ARBA00000085"/>
    </source>
</evidence>
<keyword evidence="5" id="KW-0418">Kinase</keyword>
<dbReference type="PROSITE" id="PS50109">
    <property type="entry name" value="HIS_KIN"/>
    <property type="match status" value="1"/>
</dbReference>
<dbReference type="InterPro" id="IPR003594">
    <property type="entry name" value="HATPase_dom"/>
</dbReference>
<dbReference type="InterPro" id="IPR003661">
    <property type="entry name" value="HisK_dim/P_dom"/>
</dbReference>
<keyword evidence="9" id="KW-0547">Nucleotide-binding</keyword>
<evidence type="ECO:0000256" key="2">
    <source>
        <dbReference type="ARBA" id="ARBA00012438"/>
    </source>
</evidence>
<evidence type="ECO:0000256" key="4">
    <source>
        <dbReference type="ARBA" id="ARBA00022679"/>
    </source>
</evidence>
<evidence type="ECO:0000313" key="10">
    <source>
        <dbReference type="Proteomes" id="UP001597546"/>
    </source>
</evidence>
<dbReference type="PANTHER" id="PTHR43711:SF26">
    <property type="entry name" value="SENSOR HISTIDINE KINASE RCSC"/>
    <property type="match status" value="1"/>
</dbReference>
<proteinExistence type="predicted"/>
<organism evidence="9 10">
    <name type="scientific">Pedobacter alpinus</name>
    <dbReference type="NCBI Taxonomy" id="1590643"/>
    <lineage>
        <taxon>Bacteria</taxon>
        <taxon>Pseudomonadati</taxon>
        <taxon>Bacteroidota</taxon>
        <taxon>Sphingobacteriia</taxon>
        <taxon>Sphingobacteriales</taxon>
        <taxon>Sphingobacteriaceae</taxon>
        <taxon>Pedobacter</taxon>
    </lineage>
</organism>
<dbReference type="InterPro" id="IPR004358">
    <property type="entry name" value="Sig_transdc_His_kin-like_C"/>
</dbReference>
<evidence type="ECO:0000313" key="9">
    <source>
        <dbReference type="EMBL" id="MFD2732785.1"/>
    </source>
</evidence>
<accession>A0ABW5TW95</accession>
<sequence>MALVFEAERQRMEEIYKLTSILLENKENSIEELLKLACKILDSDLGIICLVREQEYHIKYIYNELPTKIDANKIYALEDSFCNETLKENKLFTINDVSKSKFKNSISHTHFNLQSYIGIPIKFDNTDLGTINFSSAKPRLNGFSNSDIDLMMYLNQWISHHLSRNYYKENIKQQNAELEKKNKKLEAIMEENNQLMQILVHDLKSPLSNIKMLSYLFQDFAQNPESEELLAIFNKSLEYVFHLIEQMETLNSVENFPLNNYIESFDLSTFVKENVKDFTSSGESKSIKINYDFIGEKSIVKTDMNFLKRILHNLISNAIKFSPFEKEIFISLIAQTNEFEIRIKDEGPGIGIEEQSKLFGKFTKLKNKPTNAESSSGLGLFIVKELLKSLKGEVSFESEVGKGSTFIIRIPQEI</sequence>
<dbReference type="InterPro" id="IPR003018">
    <property type="entry name" value="GAF"/>
</dbReference>
<dbReference type="SMART" id="SM00387">
    <property type="entry name" value="HATPase_c"/>
    <property type="match status" value="1"/>
</dbReference>
<gene>
    <name evidence="9" type="ORF">ACFSSE_13835</name>
</gene>
<dbReference type="SMART" id="SM00065">
    <property type="entry name" value="GAF"/>
    <property type="match status" value="1"/>
</dbReference>
<feature type="coiled-coil region" evidence="7">
    <location>
        <begin position="164"/>
        <end position="198"/>
    </location>
</feature>
<dbReference type="InterPro" id="IPR036097">
    <property type="entry name" value="HisK_dim/P_sf"/>
</dbReference>
<dbReference type="EC" id="2.7.13.3" evidence="2"/>
<keyword evidence="3" id="KW-0597">Phosphoprotein</keyword>